<dbReference type="VEuPathDB" id="FungiDB:FUN_020329"/>
<dbReference type="VEuPathDB" id="FungiDB:RhiirFUN_021807"/>
<gene>
    <name evidence="1" type="ORF">RhiirA5_437856</name>
</gene>
<accession>A0A2N0NJY5</accession>
<dbReference type="Proteomes" id="UP000232722">
    <property type="component" value="Unassembled WGS sequence"/>
</dbReference>
<protein>
    <submittedName>
        <fullName evidence="1">Uncharacterized protein</fullName>
    </submittedName>
</protein>
<evidence type="ECO:0000313" key="1">
    <source>
        <dbReference type="EMBL" id="PKB94880.1"/>
    </source>
</evidence>
<proteinExistence type="predicted"/>
<dbReference type="EMBL" id="LLXJ01005428">
    <property type="protein sequence ID" value="PKB94880.1"/>
    <property type="molecule type" value="Genomic_DNA"/>
</dbReference>
<feature type="non-terminal residue" evidence="1">
    <location>
        <position position="599"/>
    </location>
</feature>
<evidence type="ECO:0000313" key="2">
    <source>
        <dbReference type="Proteomes" id="UP000232722"/>
    </source>
</evidence>
<dbReference type="VEuPathDB" id="FungiDB:RhiirA1_483922"/>
<dbReference type="VEuPathDB" id="FungiDB:FUN_011651"/>
<reference evidence="1 2" key="1">
    <citation type="submission" date="2016-04" db="EMBL/GenBank/DDBJ databases">
        <title>Genome analyses suggest a sexual origin of heterokaryosis in a supposedly ancient asexual fungus.</title>
        <authorList>
            <person name="Ropars J."/>
            <person name="Sedzielewska K."/>
            <person name="Noel J."/>
            <person name="Charron P."/>
            <person name="Farinelli L."/>
            <person name="Marton T."/>
            <person name="Kruger M."/>
            <person name="Pelin A."/>
            <person name="Brachmann A."/>
            <person name="Corradi N."/>
        </authorList>
    </citation>
    <scope>NUCLEOTIDE SEQUENCE [LARGE SCALE GENOMIC DNA]</scope>
    <source>
        <strain evidence="1 2">A5</strain>
    </source>
</reference>
<reference evidence="1 2" key="2">
    <citation type="submission" date="2017-09" db="EMBL/GenBank/DDBJ databases">
        <title>Extensive intraspecific genome diversity in a model arbuscular mycorrhizal fungus.</title>
        <authorList>
            <person name="Chen E.C."/>
            <person name="Morin E."/>
            <person name="Beaudet D."/>
            <person name="Noel J."/>
            <person name="Ndikumana S."/>
            <person name="Charron P."/>
            <person name="St-Onge C."/>
            <person name="Giorgi J."/>
            <person name="Grigoriev I.V."/>
            <person name="Roux C."/>
            <person name="Martin F.M."/>
            <person name="Corradi N."/>
        </authorList>
    </citation>
    <scope>NUCLEOTIDE SEQUENCE [LARGE SCALE GENOMIC DNA]</scope>
    <source>
        <strain evidence="1 2">A5</strain>
    </source>
</reference>
<sequence>MPRIEYQLAAIILKKWECDKLMTRINMIIKKRAGLARTTPNFIIYEKDILGAKHIYDLQMEMLCKNLLYQANGNNKLKILFKIKMIQEQKKLWTSRCPGELEITNYRKNNWIISALKALNNEKIKICNHEIKDFKENHRTQGGKIDLIELIEEKEFVTSAQSRQSKNIMFLEDILEADGITLLKWKHLCKEQGVNMKGKIPKWFKTLEYKLLADESGQVRKIKNKFIGQSQKENIHVNLFDENEKQDKSSIITWNDEGEYPIFSIDRKRSQSKKYKRIGIHLILVRDHYDLNNSPRLEECKGCYRDISKKKKKNNECLIYIENEISRKIDRRKEENDIKPYETLNNIIKKNEWLRSYTIEEKRDDNRKKIDSDFYLELLFLEEFLETNNIDLIEENEKIYRIIKEKKKEMQEMLKNKNVINTIKYNFELIDEGLITNEYNLIWNNRLITGGFRSWRKSVTNAMWKNEILNSEKLEDLFMYNYRKEFDWITSLEFISNRIEFSQRQCSAKDTIDRSYRIKNLLKEQPTYKTLYRRNTNKIDTDKCIRCGKIEQEDWEHIWTCEDNEFSIDEIIRESPYKFEKILFESNQSEELDILRNYN</sequence>
<dbReference type="AlphaFoldDB" id="A0A2N0NJY5"/>
<dbReference type="VEuPathDB" id="FungiDB:RhiirA1_497925"/>
<name>A0A2N0NJY5_9GLOM</name>
<organism evidence="1 2">
    <name type="scientific">Rhizophagus irregularis</name>
    <dbReference type="NCBI Taxonomy" id="588596"/>
    <lineage>
        <taxon>Eukaryota</taxon>
        <taxon>Fungi</taxon>
        <taxon>Fungi incertae sedis</taxon>
        <taxon>Mucoromycota</taxon>
        <taxon>Glomeromycotina</taxon>
        <taxon>Glomeromycetes</taxon>
        <taxon>Glomerales</taxon>
        <taxon>Glomeraceae</taxon>
        <taxon>Rhizophagus</taxon>
    </lineage>
</organism>
<comment type="caution">
    <text evidence="1">The sequence shown here is derived from an EMBL/GenBank/DDBJ whole genome shotgun (WGS) entry which is preliminary data.</text>
</comment>